<dbReference type="Proteomes" id="UP000255529">
    <property type="component" value="Unassembled WGS sequence"/>
</dbReference>
<keyword evidence="1" id="KW-1133">Transmembrane helix</keyword>
<dbReference type="Pfam" id="PF07254">
    <property type="entry name" value="Cpta_toxin"/>
    <property type="match status" value="1"/>
</dbReference>
<evidence type="ECO:0000313" key="2">
    <source>
        <dbReference type="EMBL" id="SUI73747.1"/>
    </source>
</evidence>
<feature type="transmembrane region" description="Helical" evidence="1">
    <location>
        <begin position="12"/>
        <end position="31"/>
    </location>
</feature>
<reference evidence="2 3" key="1">
    <citation type="submission" date="2018-06" db="EMBL/GenBank/DDBJ databases">
        <authorList>
            <consortium name="Pathogen Informatics"/>
            <person name="Doyle S."/>
        </authorList>
    </citation>
    <scope>NUCLEOTIDE SEQUENCE [LARGE SCALE GENOMIC DNA]</scope>
    <source>
        <strain evidence="2 3">NCTC11544</strain>
    </source>
</reference>
<dbReference type="PIRSF" id="PIRSF020653">
    <property type="entry name" value="UCP020653"/>
    <property type="match status" value="1"/>
</dbReference>
<organism evidence="2 3">
    <name type="scientific">Serratia quinivorans</name>
    <dbReference type="NCBI Taxonomy" id="137545"/>
    <lineage>
        <taxon>Bacteria</taxon>
        <taxon>Pseudomonadati</taxon>
        <taxon>Pseudomonadota</taxon>
        <taxon>Gammaproteobacteria</taxon>
        <taxon>Enterobacterales</taxon>
        <taxon>Yersiniaceae</taxon>
        <taxon>Serratia</taxon>
    </lineage>
</organism>
<keyword evidence="1" id="KW-0472">Membrane</keyword>
<accession>A0A380A544</accession>
<proteinExistence type="predicted"/>
<protein>
    <submittedName>
        <fullName evidence="2">Protein of uncharacterized function (DUF1434)</fullName>
    </submittedName>
</protein>
<gene>
    <name evidence="2" type="ORF">NCTC11544_03389</name>
</gene>
<evidence type="ECO:0000313" key="3">
    <source>
        <dbReference type="Proteomes" id="UP000255529"/>
    </source>
</evidence>
<dbReference type="InterPro" id="IPR009883">
    <property type="entry name" value="YgfX"/>
</dbReference>
<keyword evidence="1" id="KW-0812">Transmembrane</keyword>
<dbReference type="EMBL" id="UGYN01000002">
    <property type="protein sequence ID" value="SUI73747.1"/>
    <property type="molecule type" value="Genomic_DNA"/>
</dbReference>
<name>A0A380A544_9GAMM</name>
<dbReference type="RefSeq" id="WP_115183888.1">
    <property type="nucleotide sequence ID" value="NZ_CAMKUF010000007.1"/>
</dbReference>
<sequence>MAQWRCDVRISWRTQLFSLLTHGVLILLILISPWPEGYGPIWLVLLTLVVFECIRSQKRIASRQGELRLLENQRLGWHGQEWQLLKQPWMPRYGILLTLQPVGGKKRRRLWLASDSMAKADWRHLRQRLLYPSTSDDEEP</sequence>
<evidence type="ECO:0000256" key="1">
    <source>
        <dbReference type="SAM" id="Phobius"/>
    </source>
</evidence>
<feature type="transmembrane region" description="Helical" evidence="1">
    <location>
        <begin position="37"/>
        <end position="54"/>
    </location>
</feature>
<dbReference type="AlphaFoldDB" id="A0A380A544"/>